<keyword evidence="2" id="KW-1185">Reference proteome</keyword>
<proteinExistence type="predicted"/>
<organism evidence="1 2">
    <name type="scientific">Paspalum notatum var. saurae</name>
    <dbReference type="NCBI Taxonomy" id="547442"/>
    <lineage>
        <taxon>Eukaryota</taxon>
        <taxon>Viridiplantae</taxon>
        <taxon>Streptophyta</taxon>
        <taxon>Embryophyta</taxon>
        <taxon>Tracheophyta</taxon>
        <taxon>Spermatophyta</taxon>
        <taxon>Magnoliopsida</taxon>
        <taxon>Liliopsida</taxon>
        <taxon>Poales</taxon>
        <taxon>Poaceae</taxon>
        <taxon>PACMAD clade</taxon>
        <taxon>Panicoideae</taxon>
        <taxon>Andropogonodae</taxon>
        <taxon>Paspaleae</taxon>
        <taxon>Paspalinae</taxon>
        <taxon>Paspalum</taxon>
    </lineage>
</organism>
<protein>
    <submittedName>
        <fullName evidence="1">Uncharacterized protein</fullName>
    </submittedName>
</protein>
<name>A0AAQ3TUV1_PASNO</name>
<dbReference type="EMBL" id="CP144750">
    <property type="protein sequence ID" value="WVZ79908.1"/>
    <property type="molecule type" value="Genomic_DNA"/>
</dbReference>
<sequence>MACAPGLRTQQVTCWRLSSRLERYADNRTCRMENTDFAAKNVYHTILLLSQTNPWLNPCRYQLSLVMETLVGVSKTLAARRGHKFVPDICHNCSHSRLAFTRIAMRFDFGYQDPPLDSSKSPTRLICNMIHVTKVDPNT</sequence>
<dbReference type="Proteomes" id="UP001341281">
    <property type="component" value="Chromosome 06"/>
</dbReference>
<dbReference type="AlphaFoldDB" id="A0AAQ3TUV1"/>
<evidence type="ECO:0000313" key="1">
    <source>
        <dbReference type="EMBL" id="WVZ79908.1"/>
    </source>
</evidence>
<reference evidence="1 2" key="1">
    <citation type="submission" date="2024-02" db="EMBL/GenBank/DDBJ databases">
        <title>High-quality chromosome-scale genome assembly of Pensacola bahiagrass (Paspalum notatum Flugge var. saurae).</title>
        <authorList>
            <person name="Vega J.M."/>
            <person name="Podio M."/>
            <person name="Orjuela J."/>
            <person name="Siena L.A."/>
            <person name="Pessino S.C."/>
            <person name="Combes M.C."/>
            <person name="Mariac C."/>
            <person name="Albertini E."/>
            <person name="Pupilli F."/>
            <person name="Ortiz J.P.A."/>
            <person name="Leblanc O."/>
        </authorList>
    </citation>
    <scope>NUCLEOTIDE SEQUENCE [LARGE SCALE GENOMIC DNA]</scope>
    <source>
        <strain evidence="1">R1</strain>
        <tissue evidence="1">Leaf</tissue>
    </source>
</reference>
<gene>
    <name evidence="1" type="ORF">U9M48_027432</name>
</gene>
<evidence type="ECO:0000313" key="2">
    <source>
        <dbReference type="Proteomes" id="UP001341281"/>
    </source>
</evidence>
<accession>A0AAQ3TUV1</accession>